<dbReference type="STRING" id="146891.A9601_12331"/>
<protein>
    <submittedName>
        <fullName evidence="2">Uncharacterized protein</fullName>
    </submittedName>
</protein>
<organism evidence="2 3">
    <name type="scientific">Prochlorococcus marinus (strain AS9601)</name>
    <dbReference type="NCBI Taxonomy" id="146891"/>
    <lineage>
        <taxon>Bacteria</taxon>
        <taxon>Bacillati</taxon>
        <taxon>Cyanobacteriota</taxon>
        <taxon>Cyanophyceae</taxon>
        <taxon>Synechococcales</taxon>
        <taxon>Prochlorococcaceae</taxon>
        <taxon>Prochlorococcus</taxon>
    </lineage>
</organism>
<gene>
    <name evidence="2" type="ordered locus">A9601_12331</name>
</gene>
<proteinExistence type="predicted"/>
<sequence length="86" mass="9995">MSKLQKERLNQMIENALSYKQEVKNIKSNSLHKRLKELILKPNVYGLTFTSLIISCIFIPQLLISRNIVDVNEINDFVTYGIIEDL</sequence>
<evidence type="ECO:0000313" key="3">
    <source>
        <dbReference type="Proteomes" id="UP000002590"/>
    </source>
</evidence>
<keyword evidence="1" id="KW-0472">Membrane</keyword>
<dbReference type="EMBL" id="CP000551">
    <property type="protein sequence ID" value="ABM70517.1"/>
    <property type="molecule type" value="Genomic_DNA"/>
</dbReference>
<dbReference type="KEGG" id="pmb:A9601_12331"/>
<dbReference type="Proteomes" id="UP000002590">
    <property type="component" value="Chromosome"/>
</dbReference>
<dbReference type="AlphaFoldDB" id="A2BRV6"/>
<name>A2BRV6_PROMS</name>
<evidence type="ECO:0000313" key="2">
    <source>
        <dbReference type="EMBL" id="ABM70517.1"/>
    </source>
</evidence>
<feature type="transmembrane region" description="Helical" evidence="1">
    <location>
        <begin position="44"/>
        <end position="64"/>
    </location>
</feature>
<accession>A2BRV6</accession>
<reference evidence="2 3" key="1">
    <citation type="journal article" date="2007" name="PLoS Genet.">
        <title>Patterns and implications of gene gain and loss in the evolution of Prochlorococcus.</title>
        <authorList>
            <person name="Kettler G.C."/>
            <person name="Martiny A.C."/>
            <person name="Huang K."/>
            <person name="Zucker J."/>
            <person name="Coleman M.L."/>
            <person name="Rodrigue S."/>
            <person name="Chen F."/>
            <person name="Lapidus A."/>
            <person name="Ferriera S."/>
            <person name="Johnson J."/>
            <person name="Steglich C."/>
            <person name="Church G.M."/>
            <person name="Richardson P."/>
            <person name="Chisholm S.W."/>
        </authorList>
    </citation>
    <scope>NUCLEOTIDE SEQUENCE [LARGE SCALE GENOMIC DNA]</scope>
    <source>
        <strain evidence="2 3">AS9601</strain>
    </source>
</reference>
<dbReference type="HOGENOM" id="CLU_2495383_0_0_3"/>
<keyword evidence="1" id="KW-1133">Transmembrane helix</keyword>
<dbReference type="OrthoDB" id="541418at2"/>
<dbReference type="RefSeq" id="WP_011818663.1">
    <property type="nucleotide sequence ID" value="NC_008816.1"/>
</dbReference>
<evidence type="ECO:0000256" key="1">
    <source>
        <dbReference type="SAM" id="Phobius"/>
    </source>
</evidence>
<dbReference type="eggNOG" id="ENOG5030VW3">
    <property type="taxonomic scope" value="Bacteria"/>
</dbReference>
<keyword evidence="1" id="KW-0812">Transmembrane</keyword>